<organism evidence="2 3">
    <name type="scientific">Acanthamoeba castellanii (strain ATCC 30010 / Neff)</name>
    <dbReference type="NCBI Taxonomy" id="1257118"/>
    <lineage>
        <taxon>Eukaryota</taxon>
        <taxon>Amoebozoa</taxon>
        <taxon>Discosea</taxon>
        <taxon>Longamoebia</taxon>
        <taxon>Centramoebida</taxon>
        <taxon>Acanthamoebidae</taxon>
        <taxon>Acanthamoeba</taxon>
    </lineage>
</organism>
<protein>
    <submittedName>
        <fullName evidence="2">Uncharacterized protein</fullName>
    </submittedName>
</protein>
<keyword evidence="3" id="KW-1185">Reference proteome</keyword>
<feature type="region of interest" description="Disordered" evidence="1">
    <location>
        <begin position="218"/>
        <end position="245"/>
    </location>
</feature>
<evidence type="ECO:0000256" key="1">
    <source>
        <dbReference type="SAM" id="MobiDB-lite"/>
    </source>
</evidence>
<dbReference type="VEuPathDB" id="AmoebaDB:ACA1_069250"/>
<reference evidence="2 3" key="1">
    <citation type="journal article" date="2013" name="Genome Biol.">
        <title>Genome of Acanthamoeba castellanii highlights extensive lateral gene transfer and early evolution of tyrosine kinase signaling.</title>
        <authorList>
            <person name="Clarke M."/>
            <person name="Lohan A.J."/>
            <person name="Liu B."/>
            <person name="Lagkouvardos I."/>
            <person name="Roy S."/>
            <person name="Zafar N."/>
            <person name="Bertelli C."/>
            <person name="Schilde C."/>
            <person name="Kianianmomeni A."/>
            <person name="Burglin T.R."/>
            <person name="Frech C."/>
            <person name="Turcotte B."/>
            <person name="Kopec K.O."/>
            <person name="Synnott J.M."/>
            <person name="Choo C."/>
            <person name="Paponov I."/>
            <person name="Finkler A."/>
            <person name="Soon Heng Tan C."/>
            <person name="Hutchins A.P."/>
            <person name="Weinmeier T."/>
            <person name="Rattei T."/>
            <person name="Chu J.S."/>
            <person name="Gimenez G."/>
            <person name="Irimia M."/>
            <person name="Rigden D.J."/>
            <person name="Fitzpatrick D.A."/>
            <person name="Lorenzo-Morales J."/>
            <person name="Bateman A."/>
            <person name="Chiu C.H."/>
            <person name="Tang P."/>
            <person name="Hegemann P."/>
            <person name="Fromm H."/>
            <person name="Raoult D."/>
            <person name="Greub G."/>
            <person name="Miranda-Saavedra D."/>
            <person name="Chen N."/>
            <person name="Nash P."/>
            <person name="Ginger M.L."/>
            <person name="Horn M."/>
            <person name="Schaap P."/>
            <person name="Caler L."/>
            <person name="Loftus B."/>
        </authorList>
    </citation>
    <scope>NUCLEOTIDE SEQUENCE [LARGE SCALE GENOMIC DNA]</scope>
    <source>
        <strain evidence="2 3">Neff</strain>
    </source>
</reference>
<sequence length="245" mass="27223">MRVKTAKRGKRTAGRVHYCPRCANDLVAGGEIDIFPLAAAVNYWSAPLEGACAITVSLNKRGRWGLLKNLKSAKREKEAGPRDKVPQYHDTPEGTYLCGEPSMVVLSRDEVMEVLPESDWTYLTRAAPAESHSEGAAWNYIGALSEEDKRAYGTSSWTWLSRSHVSSHDSSHIALTWVVVRYVCLFEAGVLMVKQDNAEKKGKLFQCPGRITMSARNRVSKARGKHKGAAKDRTRDMTTSLNPAW</sequence>
<gene>
    <name evidence="2" type="ORF">ACA1_069250</name>
</gene>
<name>L8HFW3_ACACF</name>
<dbReference type="Proteomes" id="UP000011083">
    <property type="component" value="Unassembled WGS sequence"/>
</dbReference>
<feature type="compositionally biased region" description="Basic residues" evidence="1">
    <location>
        <begin position="218"/>
        <end position="228"/>
    </location>
</feature>
<proteinExistence type="predicted"/>
<evidence type="ECO:0000313" key="2">
    <source>
        <dbReference type="EMBL" id="ELR23341.1"/>
    </source>
</evidence>
<dbReference type="GeneID" id="14924314"/>
<dbReference type="KEGG" id="acan:ACA1_069250"/>
<dbReference type="AlphaFoldDB" id="L8HFW3"/>
<accession>L8HFW3</accession>
<dbReference type="EMBL" id="KB007857">
    <property type="protein sequence ID" value="ELR23341.1"/>
    <property type="molecule type" value="Genomic_DNA"/>
</dbReference>
<dbReference type="RefSeq" id="XP_004352869.1">
    <property type="nucleotide sequence ID" value="XM_004352817.1"/>
</dbReference>
<evidence type="ECO:0000313" key="3">
    <source>
        <dbReference type="Proteomes" id="UP000011083"/>
    </source>
</evidence>